<dbReference type="PANTHER" id="PTHR11557">
    <property type="entry name" value="PORPHOBILINOGEN DEAMINASE"/>
    <property type="match status" value="1"/>
</dbReference>
<evidence type="ECO:0000313" key="11">
    <source>
        <dbReference type="EMBL" id="MBO1902059.1"/>
    </source>
</evidence>
<evidence type="ECO:0000256" key="7">
    <source>
        <dbReference type="HAMAP-Rule" id="MF_00260"/>
    </source>
</evidence>
<dbReference type="EC" id="2.5.1.61" evidence="7"/>
<evidence type="ECO:0000259" key="10">
    <source>
        <dbReference type="Pfam" id="PF03900"/>
    </source>
</evidence>
<evidence type="ECO:0000313" key="12">
    <source>
        <dbReference type="Proteomes" id="UP000664382"/>
    </source>
</evidence>
<dbReference type="GO" id="GO:0006782">
    <property type="term" value="P:protoporphyrinogen IX biosynthetic process"/>
    <property type="evidence" value="ECO:0007669"/>
    <property type="project" value="UniProtKB-UniRule"/>
</dbReference>
<feature type="modified residue" description="S-(dipyrrolylmethanemethyl)cysteine" evidence="7">
    <location>
        <position position="277"/>
    </location>
</feature>
<dbReference type="SUPFAM" id="SSF53850">
    <property type="entry name" value="Periplasmic binding protein-like II"/>
    <property type="match status" value="1"/>
</dbReference>
<dbReference type="NCBIfam" id="TIGR00212">
    <property type="entry name" value="hemC"/>
    <property type="match status" value="1"/>
</dbReference>
<dbReference type="Proteomes" id="UP000664382">
    <property type="component" value="Unassembled WGS sequence"/>
</dbReference>
<feature type="region of interest" description="Disordered" evidence="8">
    <location>
        <begin position="216"/>
        <end position="246"/>
    </location>
</feature>
<keyword evidence="5 7" id="KW-0627">Porphyrin biosynthesis</keyword>
<keyword evidence="4 7" id="KW-0808">Transferase</keyword>
<evidence type="ECO:0000256" key="1">
    <source>
        <dbReference type="ARBA" id="ARBA00002869"/>
    </source>
</evidence>
<feature type="domain" description="Porphobilinogen deaminase C-terminal" evidence="10">
    <location>
        <begin position="262"/>
        <end position="333"/>
    </location>
</feature>
<evidence type="ECO:0000256" key="8">
    <source>
        <dbReference type="SAM" id="MobiDB-lite"/>
    </source>
</evidence>
<proteinExistence type="inferred from homology"/>
<dbReference type="EMBL" id="JAGDYM010000010">
    <property type="protein sequence ID" value="MBO1902059.1"/>
    <property type="molecule type" value="Genomic_DNA"/>
</dbReference>
<dbReference type="GO" id="GO:0005737">
    <property type="term" value="C:cytoplasm"/>
    <property type="evidence" value="ECO:0007669"/>
    <property type="project" value="UniProtKB-UniRule"/>
</dbReference>
<name>A0A939MS83_9MICO</name>
<comment type="caution">
    <text evidence="11">The sequence shown here is derived from an EMBL/GenBank/DDBJ whole genome shotgun (WGS) entry which is preliminary data.</text>
</comment>
<dbReference type="InterPro" id="IPR022419">
    <property type="entry name" value="Porphobilin_deaminase_cofac_BS"/>
</dbReference>
<dbReference type="Pfam" id="PF03900">
    <property type="entry name" value="Porphobil_deamC"/>
    <property type="match status" value="1"/>
</dbReference>
<keyword evidence="12" id="KW-1185">Reference proteome</keyword>
<comment type="miscellaneous">
    <text evidence="7">The porphobilinogen subunits are added to the dipyrromethane group.</text>
</comment>
<evidence type="ECO:0000256" key="2">
    <source>
        <dbReference type="ARBA" id="ARBA00005638"/>
    </source>
</evidence>
<dbReference type="GO" id="GO:0004418">
    <property type="term" value="F:hydroxymethylbilane synthase activity"/>
    <property type="evidence" value="ECO:0007669"/>
    <property type="project" value="UniProtKB-UniRule"/>
</dbReference>
<dbReference type="InterPro" id="IPR022418">
    <property type="entry name" value="Porphobilinogen_deaminase_C"/>
</dbReference>
<dbReference type="Pfam" id="PF01379">
    <property type="entry name" value="Porphobil_deam"/>
    <property type="match status" value="1"/>
</dbReference>
<dbReference type="PIRSF" id="PIRSF001438">
    <property type="entry name" value="4pyrrol_synth_OHMeBilane_synth"/>
    <property type="match status" value="1"/>
</dbReference>
<dbReference type="AlphaFoldDB" id="A0A939MS83"/>
<feature type="domain" description="Porphobilinogen deaminase N-terminal" evidence="9">
    <location>
        <begin position="32"/>
        <end position="232"/>
    </location>
</feature>
<dbReference type="FunFam" id="3.40.190.10:FF:000005">
    <property type="entry name" value="Porphobilinogen deaminase"/>
    <property type="match status" value="1"/>
</dbReference>
<dbReference type="Gene3D" id="3.40.190.10">
    <property type="entry name" value="Periplasmic binding protein-like II"/>
    <property type="match status" value="2"/>
</dbReference>
<accession>A0A939MS83</accession>
<dbReference type="PRINTS" id="PR00151">
    <property type="entry name" value="PORPHBDMNASE"/>
</dbReference>
<comment type="cofactor">
    <cofactor evidence="7">
        <name>dipyrromethane</name>
        <dbReference type="ChEBI" id="CHEBI:60342"/>
    </cofactor>
    <text evidence="7">Binds 1 dipyrromethane group covalently.</text>
</comment>
<sequence length="347" mass="35788">MTESQTNGPRGVADGAAIPVIREPVPSRPGLIRVGTRGSSLAVTQSGDVAREIARRSGLEVVLVVVRTYGDVSREPLAQLGGTGVFVSALRDALIGGDCDLAVHSLKDLPTAPFPGIDLAAIPRRVDARDALCARDGLDLAGLPEGARVGTGSPRRAAQLRALRPDLRIEGLRGNVDTRLARVGADLDAVVLAAAGLERLGRAEAITERFPLERMPTAPGQGALAVESRAEARGTGGSASGDGSRPMADALRRIDHMESRACALAERALLNRLEAGCAAPVGAWARVDGPRLTLTGTVYRPDGGDTLSLTRERPSARGDAAALLGEDVALGLLDRGAADLAGLGAAR</sequence>
<comment type="function">
    <text evidence="1 7">Tetrapolymerization of the monopyrrole PBG into the hydroxymethylbilane pre-uroporphyrinogen in several discrete steps.</text>
</comment>
<dbReference type="SUPFAM" id="SSF54782">
    <property type="entry name" value="Porphobilinogen deaminase (hydroxymethylbilane synthase), C-terminal domain"/>
    <property type="match status" value="1"/>
</dbReference>
<organism evidence="11 12">
    <name type="scientific">Leucobacter weissii</name>
    <dbReference type="NCBI Taxonomy" id="1983706"/>
    <lineage>
        <taxon>Bacteria</taxon>
        <taxon>Bacillati</taxon>
        <taxon>Actinomycetota</taxon>
        <taxon>Actinomycetes</taxon>
        <taxon>Micrococcales</taxon>
        <taxon>Microbacteriaceae</taxon>
        <taxon>Leucobacter</taxon>
    </lineage>
</organism>
<dbReference type="HAMAP" id="MF_00260">
    <property type="entry name" value="Porphobil_deam"/>
    <property type="match status" value="1"/>
</dbReference>
<evidence type="ECO:0000259" key="9">
    <source>
        <dbReference type="Pfam" id="PF01379"/>
    </source>
</evidence>
<evidence type="ECO:0000256" key="6">
    <source>
        <dbReference type="ARBA" id="ARBA00048169"/>
    </source>
</evidence>
<evidence type="ECO:0000256" key="3">
    <source>
        <dbReference type="ARBA" id="ARBA00011245"/>
    </source>
</evidence>
<dbReference type="PANTHER" id="PTHR11557:SF0">
    <property type="entry name" value="PORPHOBILINOGEN DEAMINASE"/>
    <property type="match status" value="1"/>
</dbReference>
<evidence type="ECO:0000256" key="5">
    <source>
        <dbReference type="ARBA" id="ARBA00023244"/>
    </source>
</evidence>
<comment type="catalytic activity">
    <reaction evidence="6 7">
        <text>4 porphobilinogen + H2O = hydroxymethylbilane + 4 NH4(+)</text>
        <dbReference type="Rhea" id="RHEA:13185"/>
        <dbReference type="ChEBI" id="CHEBI:15377"/>
        <dbReference type="ChEBI" id="CHEBI:28938"/>
        <dbReference type="ChEBI" id="CHEBI:57845"/>
        <dbReference type="ChEBI" id="CHEBI:58126"/>
        <dbReference type="EC" id="2.5.1.61"/>
    </reaction>
</comment>
<reference evidence="11" key="1">
    <citation type="submission" date="2021-03" db="EMBL/GenBank/DDBJ databases">
        <title>Leucobacter chromiisoli sp. nov., isolated from chromium-containing soil of chemical plant.</title>
        <authorList>
            <person name="Xu Z."/>
        </authorList>
    </citation>
    <scope>NUCLEOTIDE SEQUENCE</scope>
    <source>
        <strain evidence="11">S27</strain>
    </source>
</reference>
<comment type="similarity">
    <text evidence="2 7">Belongs to the HMBS family.</text>
</comment>
<gene>
    <name evidence="7 11" type="primary">hemC</name>
    <name evidence="11" type="ORF">J4H92_08885</name>
</gene>
<dbReference type="RefSeq" id="WP_208097828.1">
    <property type="nucleotide sequence ID" value="NZ_JAGDYM010000010.1"/>
</dbReference>
<dbReference type="InterPro" id="IPR036803">
    <property type="entry name" value="Porphobilinogen_deaminase_C_sf"/>
</dbReference>
<dbReference type="InterPro" id="IPR000860">
    <property type="entry name" value="HemC"/>
</dbReference>
<evidence type="ECO:0000256" key="4">
    <source>
        <dbReference type="ARBA" id="ARBA00022679"/>
    </source>
</evidence>
<comment type="subunit">
    <text evidence="3 7">Monomer.</text>
</comment>
<dbReference type="PROSITE" id="PS00533">
    <property type="entry name" value="PORPHOBILINOGEN_DEAM"/>
    <property type="match status" value="1"/>
</dbReference>
<dbReference type="Gene3D" id="3.30.160.40">
    <property type="entry name" value="Porphobilinogen deaminase, C-terminal domain"/>
    <property type="match status" value="1"/>
</dbReference>
<dbReference type="InterPro" id="IPR022417">
    <property type="entry name" value="Porphobilin_deaminase_N"/>
</dbReference>
<protein>
    <recommendedName>
        <fullName evidence="7">Porphobilinogen deaminase</fullName>
        <shortName evidence="7">PBG</shortName>
        <ecNumber evidence="7">2.5.1.61</ecNumber>
    </recommendedName>
    <alternativeName>
        <fullName evidence="7">Hydroxymethylbilane synthase</fullName>
        <shortName evidence="7">HMBS</shortName>
    </alternativeName>
    <alternativeName>
        <fullName evidence="7">Pre-uroporphyrinogen synthase</fullName>
    </alternativeName>
</protein>